<dbReference type="AlphaFoldDB" id="A0A1D3L1P0"/>
<dbReference type="Proteomes" id="UP000094707">
    <property type="component" value="Chromosome I"/>
</dbReference>
<sequence length="82" mass="9395">MSRKKIISAPRYFRMILNKKRGKRKAKILYYFLRMPINPPSIIMKDMITPATGIPVFCIGIVCAFTFDFADGSPDPRIVTKV</sequence>
<organism evidence="1 2">
    <name type="scientific">Methanobacterium congolense</name>
    <dbReference type="NCBI Taxonomy" id="118062"/>
    <lineage>
        <taxon>Archaea</taxon>
        <taxon>Methanobacteriati</taxon>
        <taxon>Methanobacteriota</taxon>
        <taxon>Methanomada group</taxon>
        <taxon>Methanobacteria</taxon>
        <taxon>Methanobacteriales</taxon>
        <taxon>Methanobacteriaceae</taxon>
        <taxon>Methanobacterium</taxon>
    </lineage>
</organism>
<dbReference type="EMBL" id="LT607756">
    <property type="protein sequence ID" value="SCG85594.1"/>
    <property type="molecule type" value="Genomic_DNA"/>
</dbReference>
<gene>
    <name evidence="1" type="ORF">MCBB_1034</name>
</gene>
<keyword evidence="2" id="KW-1185">Reference proteome</keyword>
<proteinExistence type="predicted"/>
<reference evidence="1 2" key="1">
    <citation type="submission" date="2016-08" db="EMBL/GenBank/DDBJ databases">
        <authorList>
            <person name="Seilhamer J.J."/>
        </authorList>
    </citation>
    <scope>NUCLEOTIDE SEQUENCE [LARGE SCALE GENOMIC DNA]</scope>
    <source>
        <strain evidence="1">Buetzberg</strain>
    </source>
</reference>
<dbReference type="GeneID" id="30411883"/>
<accession>A0A1D3L1P0</accession>
<dbReference type="RefSeq" id="WP_145976012.1">
    <property type="nucleotide sequence ID" value="NZ_LT607756.1"/>
</dbReference>
<dbReference type="STRING" id="118062.MCBB_1034"/>
<dbReference type="KEGG" id="mcub:MCBB_1034"/>
<protein>
    <submittedName>
        <fullName evidence="1">Region of a membrane-bound protein predicted to be embedded in the membrane</fullName>
    </submittedName>
</protein>
<name>A0A1D3L1P0_9EURY</name>
<evidence type="ECO:0000313" key="2">
    <source>
        <dbReference type="Proteomes" id="UP000094707"/>
    </source>
</evidence>
<evidence type="ECO:0000313" key="1">
    <source>
        <dbReference type="EMBL" id="SCG85594.1"/>
    </source>
</evidence>